<dbReference type="Proteomes" id="UP001303473">
    <property type="component" value="Unassembled WGS sequence"/>
</dbReference>
<feature type="compositionally biased region" description="Low complexity" evidence="1">
    <location>
        <begin position="88"/>
        <end position="110"/>
    </location>
</feature>
<feature type="compositionally biased region" description="Acidic residues" evidence="1">
    <location>
        <begin position="111"/>
        <end position="121"/>
    </location>
</feature>
<feature type="compositionally biased region" description="Polar residues" evidence="1">
    <location>
        <begin position="128"/>
        <end position="138"/>
    </location>
</feature>
<feature type="region of interest" description="Disordered" evidence="1">
    <location>
        <begin position="81"/>
        <end position="151"/>
    </location>
</feature>
<reference evidence="3" key="1">
    <citation type="journal article" date="2023" name="Mol. Phylogenet. Evol.">
        <title>Genome-scale phylogeny and comparative genomics of the fungal order Sordariales.</title>
        <authorList>
            <person name="Hensen N."/>
            <person name="Bonometti L."/>
            <person name="Westerberg I."/>
            <person name="Brannstrom I.O."/>
            <person name="Guillou S."/>
            <person name="Cros-Aarteil S."/>
            <person name="Calhoun S."/>
            <person name="Haridas S."/>
            <person name="Kuo A."/>
            <person name="Mondo S."/>
            <person name="Pangilinan J."/>
            <person name="Riley R."/>
            <person name="LaButti K."/>
            <person name="Andreopoulos B."/>
            <person name="Lipzen A."/>
            <person name="Chen C."/>
            <person name="Yan M."/>
            <person name="Daum C."/>
            <person name="Ng V."/>
            <person name="Clum A."/>
            <person name="Steindorff A."/>
            <person name="Ohm R.A."/>
            <person name="Martin F."/>
            <person name="Silar P."/>
            <person name="Natvig D.O."/>
            <person name="Lalanne C."/>
            <person name="Gautier V."/>
            <person name="Ament-Velasquez S.L."/>
            <person name="Kruys A."/>
            <person name="Hutchinson M.I."/>
            <person name="Powell A.J."/>
            <person name="Barry K."/>
            <person name="Miller A.N."/>
            <person name="Grigoriev I.V."/>
            <person name="Debuchy R."/>
            <person name="Gladieux P."/>
            <person name="Hiltunen Thoren M."/>
            <person name="Johannesson H."/>
        </authorList>
    </citation>
    <scope>NUCLEOTIDE SEQUENCE [LARGE SCALE GENOMIC DNA]</scope>
    <source>
        <strain evidence="3">CBS 340.73</strain>
    </source>
</reference>
<dbReference type="AlphaFoldDB" id="A0AAN6S257"/>
<comment type="caution">
    <text evidence="2">The sequence shown here is derived from an EMBL/GenBank/DDBJ whole genome shotgun (WGS) entry which is preliminary data.</text>
</comment>
<evidence type="ECO:0000256" key="1">
    <source>
        <dbReference type="SAM" id="MobiDB-lite"/>
    </source>
</evidence>
<proteinExistence type="predicted"/>
<name>A0AAN6S257_9PEZI</name>
<gene>
    <name evidence="2" type="ORF">QBC46DRAFT_410901</name>
</gene>
<evidence type="ECO:0000313" key="3">
    <source>
        <dbReference type="Proteomes" id="UP001303473"/>
    </source>
</evidence>
<dbReference type="EMBL" id="MU853847">
    <property type="protein sequence ID" value="KAK3937700.1"/>
    <property type="molecule type" value="Genomic_DNA"/>
</dbReference>
<protein>
    <submittedName>
        <fullName evidence="2">Uncharacterized protein</fullName>
    </submittedName>
</protein>
<keyword evidence="3" id="KW-1185">Reference proteome</keyword>
<organism evidence="2 3">
    <name type="scientific">Diplogelasinospora grovesii</name>
    <dbReference type="NCBI Taxonomy" id="303347"/>
    <lineage>
        <taxon>Eukaryota</taxon>
        <taxon>Fungi</taxon>
        <taxon>Dikarya</taxon>
        <taxon>Ascomycota</taxon>
        <taxon>Pezizomycotina</taxon>
        <taxon>Sordariomycetes</taxon>
        <taxon>Sordariomycetidae</taxon>
        <taxon>Sordariales</taxon>
        <taxon>Diplogelasinosporaceae</taxon>
        <taxon>Diplogelasinospora</taxon>
    </lineage>
</organism>
<sequence length="210" mass="23232">MCVHIVYWCPVCDTATGTGEQFPCGWDPCVGILTKPKYLFGAQLTDFSCASQDCPLNQLCHLGQEKEVRDHVAAQSEGKFKAEEYDSSNESSGSFPSSASTAASPQPASEPENEANNDDNDINASQSPSPAVQVTQSHKNTHRAKSHKEGGKILRRILNLRHKIQTQAQKSYSDVGIWLEAEDELVHFLRGCRWRCREIAKVNPLFLIVA</sequence>
<evidence type="ECO:0000313" key="2">
    <source>
        <dbReference type="EMBL" id="KAK3937700.1"/>
    </source>
</evidence>
<accession>A0AAN6S257</accession>